<evidence type="ECO:0000259" key="2">
    <source>
        <dbReference type="PROSITE" id="PS50041"/>
    </source>
</evidence>
<dbReference type="InterPro" id="IPR016187">
    <property type="entry name" value="CTDL_fold"/>
</dbReference>
<reference evidence="3" key="1">
    <citation type="submission" date="2021-03" db="EMBL/GenBank/DDBJ databases">
        <authorList>
            <person name="Bekaert M."/>
        </authorList>
    </citation>
    <scope>NUCLEOTIDE SEQUENCE</scope>
</reference>
<dbReference type="InterPro" id="IPR001304">
    <property type="entry name" value="C-type_lectin-like"/>
</dbReference>
<proteinExistence type="predicted"/>
<accession>A0A8S3TK55</accession>
<sequence>MAKFIRNLQSQPDNSRGNTVTPDSSTLIDHVYVTNKDLILESHVVKFSISDHYPAKKIGNMVGKALRIPIIQSSTQKNHGLMLRIFQDFCKSNLGAYLAEITTPEENDFLMNLLPKPTVDNRVEVWLGARDLKRDGEFTWDNSATYLDYTDWGPKEPNGWYIEDCLATHLYRDGKLHWNDRACAARNFFVCEKSVGTVGSGEKTT</sequence>
<dbReference type="InterPro" id="IPR018378">
    <property type="entry name" value="C-type_lectin_CS"/>
</dbReference>
<evidence type="ECO:0000313" key="4">
    <source>
        <dbReference type="Proteomes" id="UP000683360"/>
    </source>
</evidence>
<feature type="domain" description="C-type lectin" evidence="2">
    <location>
        <begin position="87"/>
        <end position="192"/>
    </location>
</feature>
<dbReference type="InterPro" id="IPR016186">
    <property type="entry name" value="C-type_lectin-like/link_sf"/>
</dbReference>
<dbReference type="Proteomes" id="UP000683360">
    <property type="component" value="Unassembled WGS sequence"/>
</dbReference>
<protein>
    <recommendedName>
        <fullName evidence="2">C-type lectin domain-containing protein</fullName>
    </recommendedName>
</protein>
<dbReference type="SUPFAM" id="SSF56436">
    <property type="entry name" value="C-type lectin-like"/>
    <property type="match status" value="1"/>
</dbReference>
<dbReference type="InterPro" id="IPR050111">
    <property type="entry name" value="C-type_lectin/snaclec_domain"/>
</dbReference>
<dbReference type="PANTHER" id="PTHR22803">
    <property type="entry name" value="MANNOSE, PHOSPHOLIPASE, LECTIN RECEPTOR RELATED"/>
    <property type="match status" value="1"/>
</dbReference>
<keyword evidence="1" id="KW-1015">Disulfide bond</keyword>
<dbReference type="PROSITE" id="PS00615">
    <property type="entry name" value="C_TYPE_LECTIN_1"/>
    <property type="match status" value="1"/>
</dbReference>
<dbReference type="Gene3D" id="3.10.100.10">
    <property type="entry name" value="Mannose-Binding Protein A, subunit A"/>
    <property type="match status" value="1"/>
</dbReference>
<comment type="caution">
    <text evidence="3">The sequence shown here is derived from an EMBL/GenBank/DDBJ whole genome shotgun (WGS) entry which is preliminary data.</text>
</comment>
<keyword evidence="4" id="KW-1185">Reference proteome</keyword>
<dbReference type="AlphaFoldDB" id="A0A8S3TK55"/>
<dbReference type="CDD" id="cd00037">
    <property type="entry name" value="CLECT"/>
    <property type="match status" value="1"/>
</dbReference>
<evidence type="ECO:0000256" key="1">
    <source>
        <dbReference type="ARBA" id="ARBA00023157"/>
    </source>
</evidence>
<dbReference type="PROSITE" id="PS50041">
    <property type="entry name" value="C_TYPE_LECTIN_2"/>
    <property type="match status" value="1"/>
</dbReference>
<dbReference type="Pfam" id="PF00059">
    <property type="entry name" value="Lectin_C"/>
    <property type="match status" value="1"/>
</dbReference>
<gene>
    <name evidence="3" type="ORF">MEDL_46808</name>
</gene>
<dbReference type="OrthoDB" id="441660at2759"/>
<dbReference type="EMBL" id="CAJPWZ010002226">
    <property type="protein sequence ID" value="CAG2234170.1"/>
    <property type="molecule type" value="Genomic_DNA"/>
</dbReference>
<dbReference type="SMART" id="SM00034">
    <property type="entry name" value="CLECT"/>
    <property type="match status" value="1"/>
</dbReference>
<organism evidence="3 4">
    <name type="scientific">Mytilus edulis</name>
    <name type="common">Blue mussel</name>
    <dbReference type="NCBI Taxonomy" id="6550"/>
    <lineage>
        <taxon>Eukaryota</taxon>
        <taxon>Metazoa</taxon>
        <taxon>Spiralia</taxon>
        <taxon>Lophotrochozoa</taxon>
        <taxon>Mollusca</taxon>
        <taxon>Bivalvia</taxon>
        <taxon>Autobranchia</taxon>
        <taxon>Pteriomorphia</taxon>
        <taxon>Mytilida</taxon>
        <taxon>Mytiloidea</taxon>
        <taxon>Mytilidae</taxon>
        <taxon>Mytilinae</taxon>
        <taxon>Mytilus</taxon>
    </lineage>
</organism>
<name>A0A8S3TK55_MYTED</name>
<evidence type="ECO:0000313" key="3">
    <source>
        <dbReference type="EMBL" id="CAG2234170.1"/>
    </source>
</evidence>